<proteinExistence type="predicted"/>
<dbReference type="Proteomes" id="UP001209701">
    <property type="component" value="Unassembled WGS sequence"/>
</dbReference>
<evidence type="ECO:0000313" key="1">
    <source>
        <dbReference type="EMBL" id="MCV2369038.1"/>
    </source>
</evidence>
<sequence length="236" mass="25754">MLAPLPAWYGKLPALGDFASRRLDPAFIELWDNWLVEGMLSLRERDPATWLDAYLISPTWRFLLMPGCLPGALGEQAWAGVLMPSVDRVGRYFPFTLVRAMTQAPVTLHALQALWQELGRLDDLAADALQDDWSAERLEAELASLAALTPNAHAAESGKSAELHSLEPGELVELTSELDGAGQIAGEALQLWGARAWGRSYWYAGAAQVPARWKVCKGLPRSCGALLSTGKATEPF</sequence>
<dbReference type="PIRSF" id="PIRSF029287">
    <property type="entry name" value="UCP029287"/>
    <property type="match status" value="1"/>
</dbReference>
<dbReference type="Gene3D" id="3.40.1730.10">
    <property type="entry name" value="pa0076 domain"/>
    <property type="match status" value="1"/>
</dbReference>
<dbReference type="Pfam" id="PF09867">
    <property type="entry name" value="TagF_N"/>
    <property type="match status" value="1"/>
</dbReference>
<dbReference type="NCBIfam" id="TIGR03373">
    <property type="entry name" value="VI_minor_4"/>
    <property type="match status" value="1"/>
</dbReference>
<name>A0ABT2YG56_9BURK</name>
<comment type="caution">
    <text evidence="1">The sequence shown here is derived from an EMBL/GenBank/DDBJ whole genome shotgun (WGS) entry which is preliminary data.</text>
</comment>
<dbReference type="EMBL" id="JAJIRN010000005">
    <property type="protein sequence ID" value="MCV2369038.1"/>
    <property type="molecule type" value="Genomic_DNA"/>
</dbReference>
<dbReference type="InterPro" id="IPR038225">
    <property type="entry name" value="TagF_sf"/>
</dbReference>
<accession>A0ABT2YG56</accession>
<keyword evidence="2" id="KW-1185">Reference proteome</keyword>
<gene>
    <name evidence="1" type="primary">tagF</name>
    <name evidence="1" type="ORF">LNV07_13195</name>
</gene>
<dbReference type="RefSeq" id="WP_263571622.1">
    <property type="nucleotide sequence ID" value="NZ_JAJIRN010000005.1"/>
</dbReference>
<reference evidence="1 2" key="1">
    <citation type="submission" date="2021-11" db="EMBL/GenBank/DDBJ databases">
        <authorList>
            <person name="Liang Q."/>
            <person name="Mou H."/>
            <person name="Liu Z."/>
        </authorList>
    </citation>
    <scope>NUCLEOTIDE SEQUENCE [LARGE SCALE GENOMIC DNA]</scope>
    <source>
        <strain evidence="1 2">CHU3</strain>
    </source>
</reference>
<dbReference type="InterPro" id="IPR017748">
    <property type="entry name" value="TagF"/>
</dbReference>
<evidence type="ECO:0000313" key="2">
    <source>
        <dbReference type="Proteomes" id="UP001209701"/>
    </source>
</evidence>
<protein>
    <submittedName>
        <fullName evidence="1">Type VI secretion system-associated protein TagF</fullName>
    </submittedName>
</protein>
<organism evidence="1 2">
    <name type="scientific">Roseateles oligotrophus</name>
    <dbReference type="NCBI Taxonomy" id="1769250"/>
    <lineage>
        <taxon>Bacteria</taxon>
        <taxon>Pseudomonadati</taxon>
        <taxon>Pseudomonadota</taxon>
        <taxon>Betaproteobacteria</taxon>
        <taxon>Burkholderiales</taxon>
        <taxon>Sphaerotilaceae</taxon>
        <taxon>Roseateles</taxon>
    </lineage>
</organism>